<dbReference type="InterPro" id="IPR026444">
    <property type="entry name" value="Secre_tail"/>
</dbReference>
<dbReference type="Proteomes" id="UP000606003">
    <property type="component" value="Unassembled WGS sequence"/>
</dbReference>
<accession>A0ABR8JRS9</accession>
<proteinExistence type="predicted"/>
<protein>
    <submittedName>
        <fullName evidence="2">T9SS type A sorting domain-containing protein</fullName>
    </submittedName>
</protein>
<reference evidence="2 3" key="1">
    <citation type="submission" date="2020-09" db="EMBL/GenBank/DDBJ databases">
        <authorList>
            <person name="Kim M.K."/>
        </authorList>
    </citation>
    <scope>NUCLEOTIDE SEQUENCE [LARGE SCALE GENOMIC DNA]</scope>
    <source>
        <strain evidence="2 3">BT189</strain>
    </source>
</reference>
<evidence type="ECO:0000256" key="1">
    <source>
        <dbReference type="SAM" id="SignalP"/>
    </source>
</evidence>
<keyword evidence="1" id="KW-0732">Signal</keyword>
<feature type="signal peptide" evidence="1">
    <location>
        <begin position="1"/>
        <end position="24"/>
    </location>
</feature>
<organism evidence="2 3">
    <name type="scientific">Hymenobacter armeniacus</name>
    <dbReference type="NCBI Taxonomy" id="2771358"/>
    <lineage>
        <taxon>Bacteria</taxon>
        <taxon>Pseudomonadati</taxon>
        <taxon>Bacteroidota</taxon>
        <taxon>Cytophagia</taxon>
        <taxon>Cytophagales</taxon>
        <taxon>Hymenobacteraceae</taxon>
        <taxon>Hymenobacter</taxon>
    </lineage>
</organism>
<dbReference type="RefSeq" id="WP_190923277.1">
    <property type="nucleotide sequence ID" value="NZ_JACXAC010000002.1"/>
</dbReference>
<feature type="chain" id="PRO_5045164858" evidence="1">
    <location>
        <begin position="25"/>
        <end position="474"/>
    </location>
</feature>
<gene>
    <name evidence="2" type="ORF">IC234_07765</name>
</gene>
<sequence>MKRNVLICGAALLASALFPVVAMGQCSYRASTDGGTFGSPMTYETPGGTCPDAPLTNSAAQVILDRNLTVYMPGNYVVGNGGNIAVSDFGHLVVTGHLTVESGGSITIGQNGTVEVMPGGSLDISSQGNVVLQQGGVLMGNYDLRIGDGTNAQKVTNLEIHDDSRVVAGRATVNKATIYVAPSASFTTGCNLVLYNSNIVDDGLVTIQGNLDLSPGGSNNVLCGNGTVSVAGCVFGGNGAVNHIAQNCAGKIAVCAQRAATSCGTGPVAGTNANEQACDELVPSCPKPLPVELVSFTAEPTTRQGVALEWVTASEKNSQSFVVERSADGRSFRANRTVAGAGTTAARTAYHVVDEQPLPGTSYYRLRQIDFNAAASYSPVRVVKLGPSTGPGLEVYPGKNAQEWVVASRLLAELLDAHGATVQVYDALGRAQAIGCTPAAETGRWTLDLHALPSGVYVVRLLTGSGSYSRRIVQ</sequence>
<dbReference type="NCBIfam" id="TIGR04183">
    <property type="entry name" value="Por_Secre_tail"/>
    <property type="match status" value="1"/>
</dbReference>
<dbReference type="EMBL" id="JACXAC010000002">
    <property type="protein sequence ID" value="MBD2722022.1"/>
    <property type="molecule type" value="Genomic_DNA"/>
</dbReference>
<evidence type="ECO:0000313" key="3">
    <source>
        <dbReference type="Proteomes" id="UP000606003"/>
    </source>
</evidence>
<name>A0ABR8JRS9_9BACT</name>
<dbReference type="InterPro" id="IPR011050">
    <property type="entry name" value="Pectin_lyase_fold/virulence"/>
</dbReference>
<evidence type="ECO:0000313" key="2">
    <source>
        <dbReference type="EMBL" id="MBD2722022.1"/>
    </source>
</evidence>
<keyword evidence="3" id="KW-1185">Reference proteome</keyword>
<dbReference type="SUPFAM" id="SSF51126">
    <property type="entry name" value="Pectin lyase-like"/>
    <property type="match status" value="1"/>
</dbReference>
<comment type="caution">
    <text evidence="2">The sequence shown here is derived from an EMBL/GenBank/DDBJ whole genome shotgun (WGS) entry which is preliminary data.</text>
</comment>